<evidence type="ECO:0000313" key="6">
    <source>
        <dbReference type="Proteomes" id="UP000322315"/>
    </source>
</evidence>
<dbReference type="OrthoDB" id="1090267at2"/>
<evidence type="ECO:0000259" key="2">
    <source>
        <dbReference type="SMART" id="SM00421"/>
    </source>
</evidence>
<proteinExistence type="predicted"/>
<dbReference type="InterPro" id="IPR013783">
    <property type="entry name" value="Ig-like_fold"/>
</dbReference>
<keyword evidence="1" id="KW-1133">Transmembrane helix</keyword>
<dbReference type="Pfam" id="PF07495">
    <property type="entry name" value="Y_Y_Y"/>
    <property type="match status" value="1"/>
</dbReference>
<dbReference type="Gene3D" id="2.130.10.10">
    <property type="entry name" value="YVTN repeat-like/Quinoprotein amine dehydrogenase"/>
    <property type="match status" value="1"/>
</dbReference>
<dbReference type="EMBL" id="VWRS01000001">
    <property type="protein sequence ID" value="KAA5828202.1"/>
    <property type="molecule type" value="Genomic_DNA"/>
</dbReference>
<dbReference type="InterPro" id="IPR015943">
    <property type="entry name" value="WD40/YVTN_repeat-like_dom_sf"/>
</dbReference>
<keyword evidence="1" id="KW-0812">Transmembrane</keyword>
<dbReference type="SUPFAM" id="SSF46894">
    <property type="entry name" value="C-terminal effector domain of the bipartite response regulators"/>
    <property type="match status" value="1"/>
</dbReference>
<dbReference type="SMART" id="SM00421">
    <property type="entry name" value="HTH_LUXR"/>
    <property type="match status" value="1"/>
</dbReference>
<organism evidence="3 6">
    <name type="scientific">Algibacter amylolyticus</name>
    <dbReference type="NCBI Taxonomy" id="1608400"/>
    <lineage>
        <taxon>Bacteria</taxon>
        <taxon>Pseudomonadati</taxon>
        <taxon>Bacteroidota</taxon>
        <taxon>Flavobacteriia</taxon>
        <taxon>Flavobacteriales</taxon>
        <taxon>Flavobacteriaceae</taxon>
        <taxon>Algibacter</taxon>
    </lineage>
</organism>
<reference evidence="3" key="3">
    <citation type="submission" date="2019-09" db="EMBL/GenBank/DDBJ databases">
        <authorList>
            <person name="Zhang D.-C."/>
        </authorList>
    </citation>
    <scope>NUCLEOTIDE SEQUENCE</scope>
    <source>
        <strain evidence="3">RU-4-M-4</strain>
    </source>
</reference>
<feature type="domain" description="HTH luxR-type" evidence="2">
    <location>
        <begin position="865"/>
        <end position="922"/>
    </location>
</feature>
<dbReference type="InterPro" id="IPR011123">
    <property type="entry name" value="Y_Y_Y"/>
</dbReference>
<evidence type="ECO:0000313" key="3">
    <source>
        <dbReference type="EMBL" id="KAA5828202.1"/>
    </source>
</evidence>
<gene>
    <name evidence="3" type="ORF">F2B50_01025</name>
    <name evidence="4" type="ORF">FPF71_01025</name>
</gene>
<comment type="caution">
    <text evidence="3">The sequence shown here is derived from an EMBL/GenBank/DDBJ whole genome shotgun (WGS) entry which is preliminary data.</text>
</comment>
<reference evidence="4 5" key="2">
    <citation type="submission" date="2019-07" db="EMBL/GenBank/DDBJ databases">
        <title>Algibacter marinivivus sp. nov., isolated from the surface of a marine red alga.</title>
        <authorList>
            <person name="Zhong X."/>
            <person name="Xu W."/>
            <person name="Zhang Y."/>
            <person name="Zhang Q."/>
            <person name="Du Z."/>
        </authorList>
    </citation>
    <scope>NUCLEOTIDE SEQUENCE [LARGE SCALE GENOMIC DNA]</scope>
    <source>
        <strain evidence="4 5">RU-4-M-4</strain>
    </source>
</reference>
<dbReference type="GO" id="GO:0006355">
    <property type="term" value="P:regulation of DNA-templated transcription"/>
    <property type="evidence" value="ECO:0007669"/>
    <property type="project" value="InterPro"/>
</dbReference>
<dbReference type="AlphaFoldDB" id="A0A5M7BFS7"/>
<dbReference type="Gene3D" id="1.10.10.10">
    <property type="entry name" value="Winged helix-like DNA-binding domain superfamily/Winged helix DNA-binding domain"/>
    <property type="match status" value="1"/>
</dbReference>
<accession>A0A5M7BFS7</accession>
<evidence type="ECO:0000256" key="1">
    <source>
        <dbReference type="SAM" id="Phobius"/>
    </source>
</evidence>
<keyword evidence="5" id="KW-1185">Reference proteome</keyword>
<name>A0A5M7BFS7_9FLAO</name>
<sequence length="925" mass="106443">MCLFFLNATTQERPPINVFYPEDYGAEPQNWSISQANSRFIYIANSKGLLEYNGAKWTVYDSPNQTNIRSVHVIDSLVYTGSYHDFGFWKKNNYGALKYTSISKSLKVDLLEDEEFWNIMSIDNSILFQSLDRIIIFNKVTSSYNIINSPTKISRLFKVDSSFYFQSLNNGLYKIENGNSVLVSNDVIIKNNVIVNIFTSNGVPIILTQDNGFFQLINNQLKPWISSASAVLKNISVFSSIQLKDGSFVLGTISNGLIHITQNGDVNYKINQSNGLTNNTILALYEDIDNNIWLGLDNGINCINIKSPYHIYYDYSGMIGSVYTSKVYNNMLYLGTNQGLFCKPLYSNENVEFLEGTQGQVWCLDIIDNTLFCGHNSGTFIVNNKQATKIANVQGTWQIKPISNHKDLLIQGNYNGLNILEKNNGQWQFRNKIKGFDISSRFFEFIDSNSVYLVHEYKGSFSIKIDKEFTKTVQVNQDSSMPIKLNSSLTKHYSDLLYSNNKGVFKYKRDSNKFAKDSVLSRLIDKDNFSSGVIVSDSLTNKLWSFSAQGIKYATLSSLSGENSIKSISFSEDLRKDVLHYESVTHIGNQKYLFGSTTGYIVLDLDKLGNKNHDITLNQIKVSTSQVNDTIKLVDITANPKFENNENNIQFSYSISEFSKIQKPEYQYKLEGIYNTWSDWSSSGTVLFKNLPFGDYTFSVRGRVGYQFTESTKSYTFHIQRPWYLSNLAFALYLLTLLLFTLLMHTIYKRYYRKQRERLMLRTTRELNLKELENKQQLMRFKNDKLREDIETKNRELGISTMNLIKKNEFLNTIKKELENVEGKNLNKVIKIIDKNLNNSDDWNLFQEAFNNADKDFLKKIKTLHPSLTANDLRLCAYLRLNLSSKEIAPLLNISTRSVEVKRYRLRKKMDLSHESSLTNYILEI</sequence>
<dbReference type="Proteomes" id="UP000315145">
    <property type="component" value="Unassembled WGS sequence"/>
</dbReference>
<protein>
    <submittedName>
        <fullName evidence="3">LuxR family transcriptional regulator</fullName>
    </submittedName>
</protein>
<feature type="transmembrane region" description="Helical" evidence="1">
    <location>
        <begin position="723"/>
        <end position="748"/>
    </location>
</feature>
<evidence type="ECO:0000313" key="4">
    <source>
        <dbReference type="EMBL" id="TSJ82447.1"/>
    </source>
</evidence>
<dbReference type="InterPro" id="IPR016032">
    <property type="entry name" value="Sig_transdc_resp-reg_C-effctor"/>
</dbReference>
<dbReference type="GO" id="GO:0003677">
    <property type="term" value="F:DNA binding"/>
    <property type="evidence" value="ECO:0007669"/>
    <property type="project" value="InterPro"/>
</dbReference>
<dbReference type="Proteomes" id="UP000322315">
    <property type="component" value="Unassembled WGS sequence"/>
</dbReference>
<dbReference type="InterPro" id="IPR000792">
    <property type="entry name" value="Tscrpt_reg_LuxR_C"/>
</dbReference>
<dbReference type="EMBL" id="VMBF01000001">
    <property type="protein sequence ID" value="TSJ82447.1"/>
    <property type="molecule type" value="Genomic_DNA"/>
</dbReference>
<reference evidence="3 6" key="1">
    <citation type="journal article" date="2015" name="Int. J. Syst. Evol. Microbiol.">
        <title>Algibacter amylolyticus sp. nov., isolated from intertidal sediment.</title>
        <authorList>
            <person name="Zhang D.C."/>
            <person name="Wu J."/>
            <person name="Neuner K."/>
            <person name="Yao J."/>
            <person name="Margesin R."/>
        </authorList>
    </citation>
    <scope>NUCLEOTIDE SEQUENCE [LARGE SCALE GENOMIC DNA]</scope>
    <source>
        <strain evidence="3 6">RU-4-M-4</strain>
    </source>
</reference>
<keyword evidence="1" id="KW-0472">Membrane</keyword>
<evidence type="ECO:0000313" key="5">
    <source>
        <dbReference type="Proteomes" id="UP000315145"/>
    </source>
</evidence>
<dbReference type="Gene3D" id="2.60.40.10">
    <property type="entry name" value="Immunoglobulins"/>
    <property type="match status" value="1"/>
</dbReference>
<dbReference type="InterPro" id="IPR036388">
    <property type="entry name" value="WH-like_DNA-bd_sf"/>
</dbReference>